<accession>A0ABW0BNM0</accession>
<dbReference type="InterPro" id="IPR013762">
    <property type="entry name" value="Integrase-like_cat_sf"/>
</dbReference>
<gene>
    <name evidence="3" type="ORF">ACFPGP_15990</name>
</gene>
<protein>
    <recommendedName>
        <fullName evidence="5">Integrase</fullName>
    </recommendedName>
</protein>
<keyword evidence="4" id="KW-1185">Reference proteome</keyword>
<evidence type="ECO:0000313" key="4">
    <source>
        <dbReference type="Proteomes" id="UP001596087"/>
    </source>
</evidence>
<dbReference type="RefSeq" id="WP_378591755.1">
    <property type="nucleotide sequence ID" value="NZ_JBHSKD010000019.1"/>
</dbReference>
<dbReference type="Proteomes" id="UP001596087">
    <property type="component" value="Unassembled WGS sequence"/>
</dbReference>
<dbReference type="Gene3D" id="1.10.443.10">
    <property type="entry name" value="Intergrase catalytic core"/>
    <property type="match status" value="1"/>
</dbReference>
<organism evidence="3 4">
    <name type="scientific">Nocardioides taihuensis</name>
    <dbReference type="NCBI Taxonomy" id="1835606"/>
    <lineage>
        <taxon>Bacteria</taxon>
        <taxon>Bacillati</taxon>
        <taxon>Actinomycetota</taxon>
        <taxon>Actinomycetes</taxon>
        <taxon>Propionibacteriales</taxon>
        <taxon>Nocardioidaceae</taxon>
        <taxon>Nocardioides</taxon>
    </lineage>
</organism>
<evidence type="ECO:0000256" key="1">
    <source>
        <dbReference type="ARBA" id="ARBA00023172"/>
    </source>
</evidence>
<dbReference type="SUPFAM" id="SSF56349">
    <property type="entry name" value="DNA breaking-rejoining enzymes"/>
    <property type="match status" value="1"/>
</dbReference>
<evidence type="ECO:0000313" key="3">
    <source>
        <dbReference type="EMBL" id="MFC5178181.1"/>
    </source>
</evidence>
<comment type="caution">
    <text evidence="3">The sequence shown here is derived from an EMBL/GenBank/DDBJ whole genome shotgun (WGS) entry which is preliminary data.</text>
</comment>
<name>A0ABW0BNM0_9ACTN</name>
<feature type="compositionally biased region" description="Basic and acidic residues" evidence="2">
    <location>
        <begin position="1"/>
        <end position="15"/>
    </location>
</feature>
<reference evidence="4" key="1">
    <citation type="journal article" date="2019" name="Int. J. Syst. Evol. Microbiol.">
        <title>The Global Catalogue of Microorganisms (GCM) 10K type strain sequencing project: providing services to taxonomists for standard genome sequencing and annotation.</title>
        <authorList>
            <consortium name="The Broad Institute Genomics Platform"/>
            <consortium name="The Broad Institute Genome Sequencing Center for Infectious Disease"/>
            <person name="Wu L."/>
            <person name="Ma J."/>
        </authorList>
    </citation>
    <scope>NUCLEOTIDE SEQUENCE [LARGE SCALE GENOMIC DNA]</scope>
    <source>
        <strain evidence="4">DFY41</strain>
    </source>
</reference>
<dbReference type="EMBL" id="JBHSKD010000019">
    <property type="protein sequence ID" value="MFC5178181.1"/>
    <property type="molecule type" value="Genomic_DNA"/>
</dbReference>
<sequence length="313" mass="33907">MTSNDPREPDTHHGLPGDLPGDLAGQVQAALRAWAVGGEFSEQTLLRTTETAHRFRKRLAATGVRRAEDVTTADCTGFIDAFTKHGTPPEVSTRHSRRVVVRMLFRTWRELGIEVGDPTLDLHLPARTSRAARPLTDAEIALCRAAARLGQAGGTSLQRAVSWALAEATAVTSEISAIRICDLDDPDAPRFVELPGTRRVDARVGELTDWGAAVVARQVALLRERRLPATTLLTYRGRGKPGQHVAQAAVCNAIGAVLDAAGLAVEDDVRPASVRNWAGRRLYDAGMPLERVARRLGSRTLDAAAEDLALDWR</sequence>
<evidence type="ECO:0008006" key="5">
    <source>
        <dbReference type="Google" id="ProtNLM"/>
    </source>
</evidence>
<feature type="region of interest" description="Disordered" evidence="2">
    <location>
        <begin position="1"/>
        <end position="21"/>
    </location>
</feature>
<keyword evidence="1" id="KW-0233">DNA recombination</keyword>
<dbReference type="InterPro" id="IPR011010">
    <property type="entry name" value="DNA_brk_join_enz"/>
</dbReference>
<evidence type="ECO:0000256" key="2">
    <source>
        <dbReference type="SAM" id="MobiDB-lite"/>
    </source>
</evidence>
<proteinExistence type="predicted"/>